<feature type="domain" description="C2" evidence="1">
    <location>
        <begin position="310"/>
        <end position="439"/>
    </location>
</feature>
<dbReference type="KEGG" id="ddi:DDB_G0290601"/>
<dbReference type="VEuPathDB" id="AmoebaDB:DDB_G0290601"/>
<dbReference type="EMBL" id="AAFI02000164">
    <property type="protein sequence ID" value="EAL62161.1"/>
    <property type="molecule type" value="Genomic_DNA"/>
</dbReference>
<dbReference type="InterPro" id="IPR035892">
    <property type="entry name" value="C2_domain_sf"/>
</dbReference>
<dbReference type="Pfam" id="PF00168">
    <property type="entry name" value="C2"/>
    <property type="match status" value="1"/>
</dbReference>
<dbReference type="SUPFAM" id="SSF49562">
    <property type="entry name" value="C2 domain (Calcium/lipid-binding domain, CaLB)"/>
    <property type="match status" value="1"/>
</dbReference>
<evidence type="ECO:0000313" key="3">
    <source>
        <dbReference type="Proteomes" id="UP000002195"/>
    </source>
</evidence>
<dbReference type="CDD" id="cd00030">
    <property type="entry name" value="C2"/>
    <property type="match status" value="1"/>
</dbReference>
<name>Q54FT4_DICDI</name>
<organism evidence="2 3">
    <name type="scientific">Dictyostelium discoideum</name>
    <name type="common">Social amoeba</name>
    <dbReference type="NCBI Taxonomy" id="44689"/>
    <lineage>
        <taxon>Eukaryota</taxon>
        <taxon>Amoebozoa</taxon>
        <taxon>Evosea</taxon>
        <taxon>Eumycetozoa</taxon>
        <taxon>Dictyostelia</taxon>
        <taxon>Dictyosteliales</taxon>
        <taxon>Dictyosteliaceae</taxon>
        <taxon>Dictyostelium</taxon>
    </lineage>
</organism>
<proteinExistence type="predicted"/>
<dbReference type="SMART" id="SM00239">
    <property type="entry name" value="C2"/>
    <property type="match status" value="1"/>
</dbReference>
<dbReference type="AlphaFoldDB" id="Q54FT4"/>
<dbReference type="Proteomes" id="UP000002195">
    <property type="component" value="Unassembled WGS sequence"/>
</dbReference>
<dbReference type="PROSITE" id="PS50004">
    <property type="entry name" value="C2"/>
    <property type="match status" value="1"/>
</dbReference>
<reference evidence="2 3" key="1">
    <citation type="journal article" date="2005" name="Nature">
        <title>The genome of the social amoeba Dictyostelium discoideum.</title>
        <authorList>
            <consortium name="The Dictyostelium discoideum Sequencing Consortium"/>
            <person name="Eichinger L."/>
            <person name="Pachebat J.A."/>
            <person name="Glockner G."/>
            <person name="Rajandream M.A."/>
            <person name="Sucgang R."/>
            <person name="Berriman M."/>
            <person name="Song J."/>
            <person name="Olsen R."/>
            <person name="Szafranski K."/>
            <person name="Xu Q."/>
            <person name="Tunggal B."/>
            <person name="Kummerfeld S."/>
            <person name="Madera M."/>
            <person name="Konfortov B.A."/>
            <person name="Rivero F."/>
            <person name="Bankier A.T."/>
            <person name="Lehmann R."/>
            <person name="Hamlin N."/>
            <person name="Davies R."/>
            <person name="Gaudet P."/>
            <person name="Fey P."/>
            <person name="Pilcher K."/>
            <person name="Chen G."/>
            <person name="Saunders D."/>
            <person name="Sodergren E."/>
            <person name="Davis P."/>
            <person name="Kerhornou A."/>
            <person name="Nie X."/>
            <person name="Hall N."/>
            <person name="Anjard C."/>
            <person name="Hemphill L."/>
            <person name="Bason N."/>
            <person name="Farbrother P."/>
            <person name="Desany B."/>
            <person name="Just E."/>
            <person name="Morio T."/>
            <person name="Rost R."/>
            <person name="Churcher C."/>
            <person name="Cooper J."/>
            <person name="Haydock S."/>
            <person name="van Driessche N."/>
            <person name="Cronin A."/>
            <person name="Goodhead I."/>
            <person name="Muzny D."/>
            <person name="Mourier T."/>
            <person name="Pain A."/>
            <person name="Lu M."/>
            <person name="Harper D."/>
            <person name="Lindsay R."/>
            <person name="Hauser H."/>
            <person name="James K."/>
            <person name="Quiles M."/>
            <person name="Madan Babu M."/>
            <person name="Saito T."/>
            <person name="Buchrieser C."/>
            <person name="Wardroper A."/>
            <person name="Felder M."/>
            <person name="Thangavelu M."/>
            <person name="Johnson D."/>
            <person name="Knights A."/>
            <person name="Loulseged H."/>
            <person name="Mungall K."/>
            <person name="Oliver K."/>
            <person name="Price C."/>
            <person name="Quail M.A."/>
            <person name="Urushihara H."/>
            <person name="Hernandez J."/>
            <person name="Rabbinowitsch E."/>
            <person name="Steffen D."/>
            <person name="Sanders M."/>
            <person name="Ma J."/>
            <person name="Kohara Y."/>
            <person name="Sharp S."/>
            <person name="Simmonds M."/>
            <person name="Spiegler S."/>
            <person name="Tivey A."/>
            <person name="Sugano S."/>
            <person name="White B."/>
            <person name="Walker D."/>
            <person name="Woodward J."/>
            <person name="Winckler T."/>
            <person name="Tanaka Y."/>
            <person name="Shaulsky G."/>
            <person name="Schleicher M."/>
            <person name="Weinstock G."/>
            <person name="Rosenthal A."/>
            <person name="Cox E.C."/>
            <person name="Chisholm R.L."/>
            <person name="Gibbs R."/>
            <person name="Loomis W.F."/>
            <person name="Platzer M."/>
            <person name="Kay R.R."/>
            <person name="Williams J."/>
            <person name="Dear P.H."/>
            <person name="Noegel A.A."/>
            <person name="Barrell B."/>
            <person name="Kuspa A."/>
        </authorList>
    </citation>
    <scope>NUCLEOTIDE SEQUENCE [LARGE SCALE GENOMIC DNA]</scope>
    <source>
        <strain evidence="2 3">AX4</strain>
    </source>
</reference>
<sequence length="496" mass="57258">MKVELDIIVSFRHISIYSHSPFTTNFKETSKDILNILKKNGCLSFLRGSIFYDFSTMLETAIRSYILKYSFEFGIFRNGDSKSLRLSNEILKLYLQYPKKMLFDCLVYSKSTINITGIVKLFLYYSTSTSPSPSSSLSILSVLSPSSLSKLYDSIYHGSFYSIMLMLSSKFIEDYVCNKLDYYLNKYFNKYNHDNKTTRIIIRSLVKSIIVSPFYVIDSIYPSLVISSLVLDQSIPRLVDPISIAITIYKNHGFNYFYKVIKIMSSLKLQVNRPLTPTPTPTPNSTQTTVTPLKRSCYLGRAGPYHDELPPGRTRAEVEEAKKLGICLEDITIYKITIKRGIINKATDLNGLSDGYCKIFKSYRDEFGDQIRIKLFKTQVCKKTLKPEWNYEGIYSIFESCQNLRLELWDKSLLKNDYIGCKSIYHKDIEFGEPLEVDLQLSYKKKIEKIVGSVVISVEKLEVNEENKQKCLNGTNLYDRLHVKPRKIRVPSNFQN</sequence>
<accession>Q54FT4</accession>
<dbReference type="InterPro" id="IPR000008">
    <property type="entry name" value="C2_dom"/>
</dbReference>
<dbReference type="dictyBase" id="DDB_G0349321"/>
<keyword evidence="3" id="KW-1185">Reference proteome</keyword>
<protein>
    <recommendedName>
        <fullName evidence="1">C2 domain-containing protein</fullName>
    </recommendedName>
</protein>
<dbReference type="HOGENOM" id="CLU_550345_0_0_1"/>
<evidence type="ECO:0000313" key="2">
    <source>
        <dbReference type="EMBL" id="EAL62161.1"/>
    </source>
</evidence>
<dbReference type="GeneID" id="8627754"/>
<gene>
    <name evidence="2" type="ORF">DDB_G0290601</name>
</gene>
<dbReference type="RefSeq" id="XP_635683.1">
    <property type="nucleotide sequence ID" value="XM_630591.1"/>
</dbReference>
<dbReference type="Gene3D" id="2.60.40.150">
    <property type="entry name" value="C2 domain"/>
    <property type="match status" value="1"/>
</dbReference>
<dbReference type="GlyGen" id="Q54FT4">
    <property type="glycosylation" value="3 sites"/>
</dbReference>
<comment type="caution">
    <text evidence="2">The sequence shown here is derived from an EMBL/GenBank/DDBJ whole genome shotgun (WGS) entry which is preliminary data.</text>
</comment>
<dbReference type="PaxDb" id="44689-DDB0188984"/>
<dbReference type="InParanoid" id="Q54FT4"/>
<evidence type="ECO:0000259" key="1">
    <source>
        <dbReference type="PROSITE" id="PS50004"/>
    </source>
</evidence>